<dbReference type="Proteomes" id="UP000735302">
    <property type="component" value="Unassembled WGS sequence"/>
</dbReference>
<name>A0AAV4DKB3_9GAST</name>
<organism evidence="2 3">
    <name type="scientific">Plakobranchus ocellatus</name>
    <dbReference type="NCBI Taxonomy" id="259542"/>
    <lineage>
        <taxon>Eukaryota</taxon>
        <taxon>Metazoa</taxon>
        <taxon>Spiralia</taxon>
        <taxon>Lophotrochozoa</taxon>
        <taxon>Mollusca</taxon>
        <taxon>Gastropoda</taxon>
        <taxon>Heterobranchia</taxon>
        <taxon>Euthyneura</taxon>
        <taxon>Panpulmonata</taxon>
        <taxon>Sacoglossa</taxon>
        <taxon>Placobranchoidea</taxon>
        <taxon>Plakobranchidae</taxon>
        <taxon>Plakobranchus</taxon>
    </lineage>
</organism>
<dbReference type="EMBL" id="BLXT01007956">
    <property type="protein sequence ID" value="GFO44513.1"/>
    <property type="molecule type" value="Genomic_DNA"/>
</dbReference>
<dbReference type="AlphaFoldDB" id="A0AAV4DKB3"/>
<accession>A0AAV4DKB3</accession>
<sequence>MSLPLSLHSVINLYIEPPTLALTDCPLTNPSHSFDDVWWFNPCQAVMVLFEQGTRTRSPGAHSVRRAEQKKVRTCPGPGRHNSGHHVFVLDLSRPPSLVQTNGR</sequence>
<keyword evidence="3" id="KW-1185">Reference proteome</keyword>
<feature type="region of interest" description="Disordered" evidence="1">
    <location>
        <begin position="58"/>
        <end position="83"/>
    </location>
</feature>
<proteinExistence type="predicted"/>
<comment type="caution">
    <text evidence="2">The sequence shown here is derived from an EMBL/GenBank/DDBJ whole genome shotgun (WGS) entry which is preliminary data.</text>
</comment>
<evidence type="ECO:0000313" key="2">
    <source>
        <dbReference type="EMBL" id="GFO44513.1"/>
    </source>
</evidence>
<evidence type="ECO:0000313" key="3">
    <source>
        <dbReference type="Proteomes" id="UP000735302"/>
    </source>
</evidence>
<gene>
    <name evidence="2" type="ORF">PoB_007101800</name>
</gene>
<reference evidence="2 3" key="1">
    <citation type="journal article" date="2021" name="Elife">
        <title>Chloroplast acquisition without the gene transfer in kleptoplastic sea slugs, Plakobranchus ocellatus.</title>
        <authorList>
            <person name="Maeda T."/>
            <person name="Takahashi S."/>
            <person name="Yoshida T."/>
            <person name="Shimamura S."/>
            <person name="Takaki Y."/>
            <person name="Nagai Y."/>
            <person name="Toyoda A."/>
            <person name="Suzuki Y."/>
            <person name="Arimoto A."/>
            <person name="Ishii H."/>
            <person name="Satoh N."/>
            <person name="Nishiyama T."/>
            <person name="Hasebe M."/>
            <person name="Maruyama T."/>
            <person name="Minagawa J."/>
            <person name="Obokata J."/>
            <person name="Shigenobu S."/>
        </authorList>
    </citation>
    <scope>NUCLEOTIDE SEQUENCE [LARGE SCALE GENOMIC DNA]</scope>
</reference>
<evidence type="ECO:0000256" key="1">
    <source>
        <dbReference type="SAM" id="MobiDB-lite"/>
    </source>
</evidence>
<protein>
    <submittedName>
        <fullName evidence="2">Uncharacterized protein</fullName>
    </submittedName>
</protein>